<dbReference type="AlphaFoldDB" id="A0A9P7SWJ3"/>
<dbReference type="GO" id="GO:0005789">
    <property type="term" value="C:endoplasmic reticulum membrane"/>
    <property type="evidence" value="ECO:0007669"/>
    <property type="project" value="UniProtKB-SubCell"/>
</dbReference>
<dbReference type="EMBL" id="SRPW01002503">
    <property type="protein sequence ID" value="KAG5992419.1"/>
    <property type="molecule type" value="Genomic_DNA"/>
</dbReference>
<dbReference type="Gene3D" id="1.20.120.1630">
    <property type="match status" value="1"/>
</dbReference>
<dbReference type="GO" id="GO:0004671">
    <property type="term" value="F:protein C-terminal S-isoprenylcysteine carboxyl O-methyltransferase activity"/>
    <property type="evidence" value="ECO:0007669"/>
    <property type="project" value="UniProtKB-EC"/>
</dbReference>
<feature type="compositionally biased region" description="Low complexity" evidence="11">
    <location>
        <begin position="15"/>
        <end position="25"/>
    </location>
</feature>
<keyword evidence="5" id="KW-0808">Transferase</keyword>
<reference evidence="12" key="1">
    <citation type="journal article" date="2020" name="bioRxiv">
        <title>Whole genome comparisons of ergot fungi reveals the divergence and evolution of species within the genus Claviceps are the result of varying mechanisms driving genome evolution and host range expansion.</title>
        <authorList>
            <person name="Wyka S.A."/>
            <person name="Mondo S.J."/>
            <person name="Liu M."/>
            <person name="Dettman J."/>
            <person name="Nalam V."/>
            <person name="Broders K.D."/>
        </authorList>
    </citation>
    <scope>NUCLEOTIDE SEQUENCE</scope>
    <source>
        <strain evidence="12">CCC 602</strain>
    </source>
</reference>
<evidence type="ECO:0000256" key="11">
    <source>
        <dbReference type="SAM" id="MobiDB-lite"/>
    </source>
</evidence>
<dbReference type="Proteomes" id="UP000748025">
    <property type="component" value="Unassembled WGS sequence"/>
</dbReference>
<feature type="region of interest" description="Disordered" evidence="11">
    <location>
        <begin position="1"/>
        <end position="47"/>
    </location>
</feature>
<evidence type="ECO:0000313" key="12">
    <source>
        <dbReference type="EMBL" id="KAG5992419.1"/>
    </source>
</evidence>
<comment type="similarity">
    <text evidence="2 10">Belongs to the class VI-like SAM-binding methyltransferase superfamily. Isoprenylcysteine carboxyl methyltransferase family.</text>
</comment>
<keyword evidence="4 10" id="KW-0489">Methyltransferase</keyword>
<feature type="transmembrane region" description="Helical" evidence="10">
    <location>
        <begin position="160"/>
        <end position="178"/>
    </location>
</feature>
<evidence type="ECO:0000256" key="7">
    <source>
        <dbReference type="ARBA" id="ARBA00022692"/>
    </source>
</evidence>
<evidence type="ECO:0000256" key="6">
    <source>
        <dbReference type="ARBA" id="ARBA00022691"/>
    </source>
</evidence>
<feature type="transmembrane region" description="Helical" evidence="10">
    <location>
        <begin position="221"/>
        <end position="244"/>
    </location>
</feature>
<keyword evidence="9 10" id="KW-0472">Membrane</keyword>
<evidence type="ECO:0000256" key="1">
    <source>
        <dbReference type="ARBA" id="ARBA00004141"/>
    </source>
</evidence>
<dbReference type="GO" id="GO:0032259">
    <property type="term" value="P:methylation"/>
    <property type="evidence" value="ECO:0007669"/>
    <property type="project" value="UniProtKB-KW"/>
</dbReference>
<dbReference type="InterPro" id="IPR007269">
    <property type="entry name" value="ICMT_MeTrfase"/>
</dbReference>
<organism evidence="12 13">
    <name type="scientific">Claviceps pusilla</name>
    <dbReference type="NCBI Taxonomy" id="123648"/>
    <lineage>
        <taxon>Eukaryota</taxon>
        <taxon>Fungi</taxon>
        <taxon>Dikarya</taxon>
        <taxon>Ascomycota</taxon>
        <taxon>Pezizomycotina</taxon>
        <taxon>Sordariomycetes</taxon>
        <taxon>Hypocreomycetidae</taxon>
        <taxon>Hypocreales</taxon>
        <taxon>Clavicipitaceae</taxon>
        <taxon>Claviceps</taxon>
    </lineage>
</organism>
<evidence type="ECO:0000256" key="5">
    <source>
        <dbReference type="ARBA" id="ARBA00022679"/>
    </source>
</evidence>
<evidence type="ECO:0000256" key="3">
    <source>
        <dbReference type="ARBA" id="ARBA00012151"/>
    </source>
</evidence>
<evidence type="ECO:0000256" key="8">
    <source>
        <dbReference type="ARBA" id="ARBA00022989"/>
    </source>
</evidence>
<dbReference type="PANTHER" id="PTHR12714:SF9">
    <property type="entry name" value="PROTEIN-S-ISOPRENYLCYSTEINE O-METHYLTRANSFERASE"/>
    <property type="match status" value="1"/>
</dbReference>
<comment type="caution">
    <text evidence="12">The sequence shown here is derived from an EMBL/GenBank/DDBJ whole genome shotgun (WGS) entry which is preliminary data.</text>
</comment>
<dbReference type="Pfam" id="PF04140">
    <property type="entry name" value="ICMT"/>
    <property type="match status" value="1"/>
</dbReference>
<comment type="subcellular location">
    <subcellularLocation>
        <location evidence="10">Endoplasmic reticulum membrane</location>
        <topology evidence="10">Multi-pass membrane protein</topology>
    </subcellularLocation>
    <subcellularLocation>
        <location evidence="1">Membrane</location>
        <topology evidence="1">Multi-pass membrane protein</topology>
    </subcellularLocation>
</comment>
<keyword evidence="8 10" id="KW-1133">Transmembrane helix</keyword>
<comment type="caution">
    <text evidence="10">Lacks conserved residue(s) required for the propagation of feature annotation.</text>
</comment>
<keyword evidence="6 10" id="KW-0949">S-adenosyl-L-methionine</keyword>
<evidence type="ECO:0000256" key="2">
    <source>
        <dbReference type="ARBA" id="ARBA00009140"/>
    </source>
</evidence>
<keyword evidence="7 10" id="KW-0812">Transmembrane</keyword>
<comment type="catalytic activity">
    <reaction evidence="10">
        <text>[protein]-C-terminal S-[(2E,6E)-farnesyl]-L-cysteine + S-adenosyl-L-methionine = [protein]-C-terminal S-[(2E,6E)-farnesyl]-L-cysteine methyl ester + S-adenosyl-L-homocysteine</text>
        <dbReference type="Rhea" id="RHEA:21672"/>
        <dbReference type="Rhea" id="RHEA-COMP:12125"/>
        <dbReference type="Rhea" id="RHEA-COMP:12126"/>
        <dbReference type="ChEBI" id="CHEBI:57856"/>
        <dbReference type="ChEBI" id="CHEBI:59789"/>
        <dbReference type="ChEBI" id="CHEBI:90510"/>
        <dbReference type="ChEBI" id="CHEBI:90511"/>
        <dbReference type="EC" id="2.1.1.100"/>
    </reaction>
</comment>
<name>A0A9P7SWJ3_9HYPO</name>
<evidence type="ECO:0000313" key="13">
    <source>
        <dbReference type="Proteomes" id="UP000748025"/>
    </source>
</evidence>
<dbReference type="InterPro" id="IPR025770">
    <property type="entry name" value="PPMT_MeTrfase"/>
</dbReference>
<feature type="transmembrane region" description="Helical" evidence="10">
    <location>
        <begin position="68"/>
        <end position="88"/>
    </location>
</feature>
<dbReference type="PROSITE" id="PS51564">
    <property type="entry name" value="SAM_ICMT"/>
    <property type="match status" value="1"/>
</dbReference>
<accession>A0A9P7SWJ3</accession>
<proteinExistence type="inferred from homology"/>
<sequence>MAPGPASNLERRAQTSATASSSSSSPLDFDHRHTIPSREQHVSPSTAQSFRPIYPDQPMSLSGISLRAFVLGAVFSSALLTTLLTLLLTSSPLWRIPFFISALSLFHFLEYWTTAAQNTPQATISAFLLTANWPAYPIAHAMGCLECLVRHTLFTTTTTFHLLPLLLGLAMVLTGQVVRSSAMLHAGTSFNHTVQTRKAPSHTLVTTGVYALVRHPSYFGFFYWGLGTQLVLGNTLCFLGYAFVLWRFFRSRVRVEEDKLVEFFGDEYLTYRRRVGTLIPFVG</sequence>
<dbReference type="EC" id="2.1.1.100" evidence="3 10"/>
<keyword evidence="13" id="KW-1185">Reference proteome</keyword>
<evidence type="ECO:0000256" key="10">
    <source>
        <dbReference type="RuleBase" id="RU362022"/>
    </source>
</evidence>
<dbReference type="OrthoDB" id="422086at2759"/>
<evidence type="ECO:0000256" key="9">
    <source>
        <dbReference type="ARBA" id="ARBA00023136"/>
    </source>
</evidence>
<dbReference type="PANTHER" id="PTHR12714">
    <property type="entry name" value="PROTEIN-S ISOPRENYLCYSTEINE O-METHYLTRANSFERASE"/>
    <property type="match status" value="1"/>
</dbReference>
<evidence type="ECO:0000256" key="4">
    <source>
        <dbReference type="ARBA" id="ARBA00022603"/>
    </source>
</evidence>
<keyword evidence="10" id="KW-0256">Endoplasmic reticulum</keyword>
<gene>
    <name evidence="12" type="ORF">E4U43_003793</name>
</gene>
<feature type="compositionally biased region" description="Basic and acidic residues" evidence="11">
    <location>
        <begin position="28"/>
        <end position="41"/>
    </location>
</feature>
<protein>
    <recommendedName>
        <fullName evidence="3 10">Protein-S-isoprenylcysteine O-methyltransferase</fullName>
        <ecNumber evidence="3 10">2.1.1.100</ecNumber>
    </recommendedName>
</protein>